<dbReference type="AlphaFoldDB" id="A0A941IKF9"/>
<accession>A0A941IKF9</accession>
<dbReference type="EMBL" id="JAGSOH010000069">
    <property type="protein sequence ID" value="MBR7828882.1"/>
    <property type="molecule type" value="Genomic_DNA"/>
</dbReference>
<feature type="non-terminal residue" evidence="1">
    <location>
        <position position="234"/>
    </location>
</feature>
<dbReference type="Proteomes" id="UP000676325">
    <property type="component" value="Unassembled WGS sequence"/>
</dbReference>
<dbReference type="RefSeq" id="WP_212520018.1">
    <property type="nucleotide sequence ID" value="NZ_JAGSOH010000069.1"/>
</dbReference>
<gene>
    <name evidence="1" type="ORF">KDK95_21410</name>
</gene>
<sequence length="234" mass="25853">MGKSTRTSKHVTGIAILADEGEWRALAEQNQLFEFPDYRAYLADTERRMRAAARAGRQVFVGQLMPDQFETRADAAGIPRDSPRALKEYERFVAELGPLTRPWAGEPISQVLDRLRAHVRAETLQSRAIPALSAAADLHEHPDEVAQRAMAQAAHVLMEIAEGGGDGQHELHIHVTHPDGDLEYTLPYSRCGKVLAFPDDGGEHMAVILLAIASLAERPGHVTLRSRPQPTFFP</sequence>
<name>A0A941IKF9_9ACTN</name>
<reference evidence="1" key="1">
    <citation type="submission" date="2021-04" db="EMBL/GenBank/DDBJ databases">
        <title>Genome based classification of Actinospica acidithermotolerans sp. nov., an actinobacterium isolated from an Indonesian hot spring.</title>
        <authorList>
            <person name="Kusuma A.B."/>
            <person name="Putra K.E."/>
            <person name="Nafisah S."/>
            <person name="Loh J."/>
            <person name="Nouioui I."/>
            <person name="Goodfellow M."/>
        </authorList>
    </citation>
    <scope>NUCLEOTIDE SEQUENCE</scope>
    <source>
        <strain evidence="1">MGRD01-02</strain>
    </source>
</reference>
<evidence type="ECO:0000313" key="2">
    <source>
        <dbReference type="Proteomes" id="UP000676325"/>
    </source>
</evidence>
<proteinExistence type="predicted"/>
<evidence type="ECO:0000313" key="1">
    <source>
        <dbReference type="EMBL" id="MBR7828882.1"/>
    </source>
</evidence>
<organism evidence="1 2">
    <name type="scientific">Actinospica acidithermotolerans</name>
    <dbReference type="NCBI Taxonomy" id="2828514"/>
    <lineage>
        <taxon>Bacteria</taxon>
        <taxon>Bacillati</taxon>
        <taxon>Actinomycetota</taxon>
        <taxon>Actinomycetes</taxon>
        <taxon>Catenulisporales</taxon>
        <taxon>Actinospicaceae</taxon>
        <taxon>Actinospica</taxon>
    </lineage>
</organism>
<comment type="caution">
    <text evidence="1">The sequence shown here is derived from an EMBL/GenBank/DDBJ whole genome shotgun (WGS) entry which is preliminary data.</text>
</comment>
<keyword evidence="2" id="KW-1185">Reference proteome</keyword>
<protein>
    <submittedName>
        <fullName evidence="1">Uncharacterized protein</fullName>
    </submittedName>
</protein>